<dbReference type="EMBL" id="CAXHTA020000001">
    <property type="protein sequence ID" value="CAL5218583.1"/>
    <property type="molecule type" value="Genomic_DNA"/>
</dbReference>
<sequence length="295" mass="31163">MAVAGDQIDNLLYRMQNGETPKKAPKVAVVLIGTNDFGAVDLCSGTDTDLLEAVPGANRRYSELVSYMRYNMQTTHIILVAILPRAGWTLDDKWAHPNRFTTPISKVNTYIQGLAKKDPMLHYINCNAAFMNSTDIMDSLLPDGLHPNYVGMALLAQCYSPLIARLVTALPTANATQAQAPAPPVSPCRSANGTVEGTRDIPATQLSPDVEGTRDIPAAQLSPDAASAAPRPASNPAVPTPAAAADRPPPADLFGALRGFFPDGTGGVTLSRAEAMAARSRTMIAAAPDPDCPLC</sequence>
<feature type="domain" description="SGNH hydrolase-type esterase" evidence="2">
    <location>
        <begin position="2"/>
        <end position="153"/>
    </location>
</feature>
<evidence type="ECO:0000313" key="3">
    <source>
        <dbReference type="EMBL" id="CAL5218583.1"/>
    </source>
</evidence>
<feature type="region of interest" description="Disordered" evidence="1">
    <location>
        <begin position="177"/>
        <end position="249"/>
    </location>
</feature>
<accession>A0ABP1FFB4</accession>
<proteinExistence type="predicted"/>
<dbReference type="Gene3D" id="3.40.50.1110">
    <property type="entry name" value="SGNH hydrolase"/>
    <property type="match status" value="1"/>
</dbReference>
<comment type="caution">
    <text evidence="3">The sequence shown here is derived from an EMBL/GenBank/DDBJ whole genome shotgun (WGS) entry which is preliminary data.</text>
</comment>
<name>A0ABP1FFB4_9CHLO</name>
<feature type="compositionally biased region" description="Low complexity" evidence="1">
    <location>
        <begin position="217"/>
        <end position="246"/>
    </location>
</feature>
<reference evidence="3 4" key="1">
    <citation type="submission" date="2024-06" db="EMBL/GenBank/DDBJ databases">
        <authorList>
            <person name="Kraege A."/>
            <person name="Thomma B."/>
        </authorList>
    </citation>
    <scope>NUCLEOTIDE SEQUENCE [LARGE SCALE GENOMIC DNA]</scope>
</reference>
<evidence type="ECO:0000259" key="2">
    <source>
        <dbReference type="Pfam" id="PF13472"/>
    </source>
</evidence>
<evidence type="ECO:0000256" key="1">
    <source>
        <dbReference type="SAM" id="MobiDB-lite"/>
    </source>
</evidence>
<keyword evidence="4" id="KW-1185">Reference proteome</keyword>
<dbReference type="Proteomes" id="UP001497392">
    <property type="component" value="Unassembled WGS sequence"/>
</dbReference>
<dbReference type="InterPro" id="IPR036514">
    <property type="entry name" value="SGNH_hydro_sf"/>
</dbReference>
<evidence type="ECO:0000313" key="4">
    <source>
        <dbReference type="Proteomes" id="UP001497392"/>
    </source>
</evidence>
<protein>
    <submittedName>
        <fullName evidence="3">G277 protein</fullName>
    </submittedName>
</protein>
<dbReference type="InterPro" id="IPR013830">
    <property type="entry name" value="SGNH_hydro"/>
</dbReference>
<gene>
    <name evidence="3" type="primary">g277</name>
    <name evidence="3" type="ORF">VP750_LOCUS242</name>
</gene>
<dbReference type="SUPFAM" id="SSF52266">
    <property type="entry name" value="SGNH hydrolase"/>
    <property type="match status" value="1"/>
</dbReference>
<organism evidence="3 4">
    <name type="scientific">Coccomyxa viridis</name>
    <dbReference type="NCBI Taxonomy" id="1274662"/>
    <lineage>
        <taxon>Eukaryota</taxon>
        <taxon>Viridiplantae</taxon>
        <taxon>Chlorophyta</taxon>
        <taxon>core chlorophytes</taxon>
        <taxon>Trebouxiophyceae</taxon>
        <taxon>Trebouxiophyceae incertae sedis</taxon>
        <taxon>Coccomyxaceae</taxon>
        <taxon>Coccomyxa</taxon>
    </lineage>
</organism>
<dbReference type="Pfam" id="PF13472">
    <property type="entry name" value="Lipase_GDSL_2"/>
    <property type="match status" value="1"/>
</dbReference>